<dbReference type="InterPro" id="IPR001943">
    <property type="entry name" value="UVR_dom"/>
</dbReference>
<dbReference type="CDD" id="cd10434">
    <property type="entry name" value="GIY-YIG_UvrC_Cho"/>
    <property type="match status" value="1"/>
</dbReference>
<dbReference type="InterPro" id="IPR004791">
    <property type="entry name" value="UvrC"/>
</dbReference>
<sequence>MTLSKNIIKNRIGEIPKKPGVYLHMNKEGEVIYVGKSNSLFERIKFYFTKQEEISEKVKELISNISDFDYIVTETEQEALLLENQLIKRHKPKYNARLKDDKSYPFIKITKNEDFPQVIITRNPKRNDKNKYFGPYSSVSSVRKTLNLLSKIFPYRSCNKLITGNDKNACIEFEIGRCNAPCIGNASKSEYSEVINSVESFLNGNTSPIVKDLKKDMKQASMEQKYEKAAIFRDRIQSIKKLLEKQKVSGLRNESFDLVALHKSEQESMIVIFKIRKGNMIGHEKINVEKTKDILPEEIIRLFLIDFYSKAIHIPNNIIVSHMPNESDVIQNLLETQINNKIKISKPLRGSKKDLLKMALSNAEEALLQWQIKWINDSKKTQKALSELQIELGLSNNPKRIECFDISHIQGTSVVGSMSVFENGFPKKSDYRRFKLSKDKNDDFASIREIIERRYSKLKEKNTNISKKLDSFSKYPDLILIDGGKGQLSSALQVLLELGMANIPLAAIAKKEEELFLPFSDESIILNKYSQGLYLIQRIRDEAHRFAITYHRNVRKKQYTESSLDSIKGVGNI</sequence>
<feature type="non-terminal residue" evidence="9">
    <location>
        <position position="573"/>
    </location>
</feature>
<dbReference type="AlphaFoldDB" id="A0A382BF12"/>
<dbReference type="GO" id="GO:0009380">
    <property type="term" value="C:excinuclease repair complex"/>
    <property type="evidence" value="ECO:0007669"/>
    <property type="project" value="InterPro"/>
</dbReference>
<dbReference type="Gene3D" id="3.40.1440.10">
    <property type="entry name" value="GIY-YIG endonuclease"/>
    <property type="match status" value="1"/>
</dbReference>
<keyword evidence="4" id="KW-0267">Excision nuclease</keyword>
<keyword evidence="5" id="KW-0234">DNA repair</keyword>
<dbReference type="InterPro" id="IPR000305">
    <property type="entry name" value="GIY-YIG_endonuc"/>
</dbReference>
<dbReference type="PROSITE" id="PS50151">
    <property type="entry name" value="UVR"/>
    <property type="match status" value="1"/>
</dbReference>
<dbReference type="InterPro" id="IPR001162">
    <property type="entry name" value="UvrC_RNase_H_dom"/>
</dbReference>
<feature type="domain" description="GIY-YIG" evidence="7">
    <location>
        <begin position="17"/>
        <end position="96"/>
    </location>
</feature>
<dbReference type="InterPro" id="IPR036876">
    <property type="entry name" value="UVR_dom_sf"/>
</dbReference>
<evidence type="ECO:0000313" key="9">
    <source>
        <dbReference type="EMBL" id="SVB11767.1"/>
    </source>
</evidence>
<dbReference type="GO" id="GO:0009381">
    <property type="term" value="F:excinuclease ABC activity"/>
    <property type="evidence" value="ECO:0007669"/>
    <property type="project" value="InterPro"/>
</dbReference>
<evidence type="ECO:0000256" key="1">
    <source>
        <dbReference type="ARBA" id="ARBA00022490"/>
    </source>
</evidence>
<dbReference type="PANTHER" id="PTHR30562:SF1">
    <property type="entry name" value="UVRABC SYSTEM PROTEIN C"/>
    <property type="match status" value="1"/>
</dbReference>
<gene>
    <name evidence="9" type="ORF">METZ01_LOCUS164621</name>
</gene>
<keyword evidence="3" id="KW-0228">DNA excision</keyword>
<dbReference type="SUPFAM" id="SSF47781">
    <property type="entry name" value="RuvA domain 2-like"/>
    <property type="match status" value="1"/>
</dbReference>
<dbReference type="InterPro" id="IPR050066">
    <property type="entry name" value="UvrABC_protein_C"/>
</dbReference>
<dbReference type="FunFam" id="3.40.1440.10:FF:000001">
    <property type="entry name" value="UvrABC system protein C"/>
    <property type="match status" value="1"/>
</dbReference>
<dbReference type="Pfam" id="PF08459">
    <property type="entry name" value="UvrC_RNaseH_dom"/>
    <property type="match status" value="1"/>
</dbReference>
<organism evidence="9">
    <name type="scientific">marine metagenome</name>
    <dbReference type="NCBI Taxonomy" id="408172"/>
    <lineage>
        <taxon>unclassified sequences</taxon>
        <taxon>metagenomes</taxon>
        <taxon>ecological metagenomes</taxon>
    </lineage>
</organism>
<evidence type="ECO:0000259" key="7">
    <source>
        <dbReference type="PROSITE" id="PS50164"/>
    </source>
</evidence>
<dbReference type="PROSITE" id="PS50164">
    <property type="entry name" value="GIY_YIG"/>
    <property type="match status" value="1"/>
</dbReference>
<dbReference type="PANTHER" id="PTHR30562">
    <property type="entry name" value="UVRC/OXIDOREDUCTASE"/>
    <property type="match status" value="1"/>
</dbReference>
<evidence type="ECO:0000259" key="6">
    <source>
        <dbReference type="PROSITE" id="PS50151"/>
    </source>
</evidence>
<dbReference type="InterPro" id="IPR010994">
    <property type="entry name" value="RuvA_2-like"/>
</dbReference>
<dbReference type="Gene3D" id="3.30.420.340">
    <property type="entry name" value="UvrC, RNAse H endonuclease domain"/>
    <property type="match status" value="1"/>
</dbReference>
<dbReference type="PROSITE" id="PS50165">
    <property type="entry name" value="UVRC"/>
    <property type="match status" value="1"/>
</dbReference>
<evidence type="ECO:0000256" key="2">
    <source>
        <dbReference type="ARBA" id="ARBA00022763"/>
    </source>
</evidence>
<dbReference type="GO" id="GO:0006289">
    <property type="term" value="P:nucleotide-excision repair"/>
    <property type="evidence" value="ECO:0007669"/>
    <property type="project" value="InterPro"/>
</dbReference>
<dbReference type="HAMAP" id="MF_00203">
    <property type="entry name" value="UvrC"/>
    <property type="match status" value="1"/>
</dbReference>
<dbReference type="InterPro" id="IPR047296">
    <property type="entry name" value="GIY-YIG_UvrC_Cho"/>
</dbReference>
<dbReference type="InterPro" id="IPR035901">
    <property type="entry name" value="GIY-YIG_endonuc_sf"/>
</dbReference>
<dbReference type="NCBIfam" id="NF001824">
    <property type="entry name" value="PRK00558.1-5"/>
    <property type="match status" value="1"/>
</dbReference>
<protein>
    <recommendedName>
        <fullName evidence="10">GIY-YIG domain-containing protein</fullName>
    </recommendedName>
</protein>
<dbReference type="Pfam" id="PF22920">
    <property type="entry name" value="UvrC_RNaseH"/>
    <property type="match status" value="1"/>
</dbReference>
<dbReference type="Gene3D" id="4.10.860.10">
    <property type="entry name" value="UVR domain"/>
    <property type="match status" value="1"/>
</dbReference>
<dbReference type="EMBL" id="UINC01029293">
    <property type="protein sequence ID" value="SVB11767.1"/>
    <property type="molecule type" value="Genomic_DNA"/>
</dbReference>
<evidence type="ECO:0000256" key="4">
    <source>
        <dbReference type="ARBA" id="ARBA00022881"/>
    </source>
</evidence>
<dbReference type="Pfam" id="PF01541">
    <property type="entry name" value="GIY-YIG"/>
    <property type="match status" value="1"/>
</dbReference>
<evidence type="ECO:0008006" key="10">
    <source>
        <dbReference type="Google" id="ProtNLM"/>
    </source>
</evidence>
<evidence type="ECO:0000259" key="8">
    <source>
        <dbReference type="PROSITE" id="PS50165"/>
    </source>
</evidence>
<name>A0A382BF12_9ZZZZ</name>
<keyword evidence="1" id="KW-0963">Cytoplasm</keyword>
<keyword evidence="2" id="KW-0227">DNA damage</keyword>
<evidence type="ECO:0000256" key="3">
    <source>
        <dbReference type="ARBA" id="ARBA00022769"/>
    </source>
</evidence>
<feature type="domain" description="UvrC family homology region profile" evidence="8">
    <location>
        <begin position="270"/>
        <end position="495"/>
    </location>
</feature>
<evidence type="ECO:0000256" key="5">
    <source>
        <dbReference type="ARBA" id="ARBA00023204"/>
    </source>
</evidence>
<dbReference type="SUPFAM" id="SSF82771">
    <property type="entry name" value="GIY-YIG endonuclease"/>
    <property type="match status" value="1"/>
</dbReference>
<feature type="domain" description="UVR" evidence="6">
    <location>
        <begin position="207"/>
        <end position="242"/>
    </location>
</feature>
<reference evidence="9" key="1">
    <citation type="submission" date="2018-05" db="EMBL/GenBank/DDBJ databases">
        <authorList>
            <person name="Lanie J.A."/>
            <person name="Ng W.-L."/>
            <person name="Kazmierczak K.M."/>
            <person name="Andrzejewski T.M."/>
            <person name="Davidsen T.M."/>
            <person name="Wayne K.J."/>
            <person name="Tettelin H."/>
            <person name="Glass J.I."/>
            <person name="Rusch D."/>
            <person name="Podicherti R."/>
            <person name="Tsui H.-C.T."/>
            <person name="Winkler M.E."/>
        </authorList>
    </citation>
    <scope>NUCLEOTIDE SEQUENCE</scope>
</reference>
<dbReference type="SMART" id="SM00465">
    <property type="entry name" value="GIYc"/>
    <property type="match status" value="1"/>
</dbReference>
<dbReference type="Pfam" id="PF02151">
    <property type="entry name" value="UVR"/>
    <property type="match status" value="1"/>
</dbReference>
<proteinExistence type="inferred from homology"/>
<dbReference type="SUPFAM" id="SSF46600">
    <property type="entry name" value="C-terminal UvrC-binding domain of UvrB"/>
    <property type="match status" value="1"/>
</dbReference>
<dbReference type="NCBIfam" id="TIGR00194">
    <property type="entry name" value="uvrC"/>
    <property type="match status" value="1"/>
</dbReference>
<accession>A0A382BF12</accession>
<dbReference type="InterPro" id="IPR038476">
    <property type="entry name" value="UvrC_RNase_H_dom_sf"/>
</dbReference>